<evidence type="ECO:0000256" key="1">
    <source>
        <dbReference type="SAM" id="MobiDB-lite"/>
    </source>
</evidence>
<dbReference type="EMBL" id="LR797377">
    <property type="protein sequence ID" value="CAB4211908.1"/>
    <property type="molecule type" value="Genomic_DNA"/>
</dbReference>
<reference evidence="2" key="1">
    <citation type="submission" date="2020-05" db="EMBL/GenBank/DDBJ databases">
        <authorList>
            <person name="Chiriac C."/>
            <person name="Salcher M."/>
            <person name="Ghai R."/>
            <person name="Kavagutti S V."/>
        </authorList>
    </citation>
    <scope>NUCLEOTIDE SEQUENCE</scope>
</reference>
<name>A0A6J5SE58_9CAUD</name>
<accession>A0A6J5SE58</accession>
<organism evidence="2">
    <name type="scientific">uncultured Caudovirales phage</name>
    <dbReference type="NCBI Taxonomy" id="2100421"/>
    <lineage>
        <taxon>Viruses</taxon>
        <taxon>Duplodnaviria</taxon>
        <taxon>Heunggongvirae</taxon>
        <taxon>Uroviricota</taxon>
        <taxon>Caudoviricetes</taxon>
        <taxon>Peduoviridae</taxon>
        <taxon>Maltschvirus</taxon>
        <taxon>Maltschvirus maltsch</taxon>
    </lineage>
</organism>
<feature type="region of interest" description="Disordered" evidence="1">
    <location>
        <begin position="1"/>
        <end position="63"/>
    </location>
</feature>
<protein>
    <submittedName>
        <fullName evidence="2">Uncharacterized protein</fullName>
    </submittedName>
</protein>
<evidence type="ECO:0000313" key="2">
    <source>
        <dbReference type="EMBL" id="CAB4211908.1"/>
    </source>
</evidence>
<gene>
    <name evidence="2" type="ORF">UFOVP1419_49</name>
</gene>
<sequence>MAIDDSRMPNGSVAGRDLKDAGNKTGVTDTYGAGDALNTGYTSGGSIAGSTKSDTGCMPGGKC</sequence>
<proteinExistence type="predicted"/>